<dbReference type="InterPro" id="IPR009057">
    <property type="entry name" value="Homeodomain-like_sf"/>
</dbReference>
<feature type="DNA-binding region" description="H-T-H motif" evidence="4">
    <location>
        <begin position="19"/>
        <end position="38"/>
    </location>
</feature>
<comment type="caution">
    <text evidence="6">The sequence shown here is derived from an EMBL/GenBank/DDBJ whole genome shotgun (WGS) entry which is preliminary data.</text>
</comment>
<evidence type="ECO:0000256" key="4">
    <source>
        <dbReference type="PROSITE-ProRule" id="PRU00335"/>
    </source>
</evidence>
<dbReference type="GO" id="GO:0000976">
    <property type="term" value="F:transcription cis-regulatory region binding"/>
    <property type="evidence" value="ECO:0007669"/>
    <property type="project" value="TreeGrafter"/>
</dbReference>
<keyword evidence="3" id="KW-0804">Transcription</keyword>
<feature type="domain" description="HTH tetR-type" evidence="5">
    <location>
        <begin position="1"/>
        <end position="56"/>
    </location>
</feature>
<sequence length="192" mass="20537">MIEDAAAELFIENTYARTTIDQITTRAGVSRATFFNYFGAKSDLLWFEVDRAIDSLREACAEASATGSLDSVCQVLLALAGDFDERRVPLALTQGEVMGAADEVVQSGLLRIAAQARIFAAFFAARSARHPDDLLVRTAANALAGAVSAAWITWARAGIGRSPLQGYLAESVDVVFPGIRAAFDDVGRGNVY</sequence>
<dbReference type="PANTHER" id="PTHR30055:SF238">
    <property type="entry name" value="MYCOFACTOCIN BIOSYNTHESIS TRANSCRIPTIONAL REGULATOR MFTR-RELATED"/>
    <property type="match status" value="1"/>
</dbReference>
<dbReference type="Proteomes" id="UP000606922">
    <property type="component" value="Unassembled WGS sequence"/>
</dbReference>
<dbReference type="EMBL" id="BMGB01000001">
    <property type="protein sequence ID" value="GGA98902.1"/>
    <property type="molecule type" value="Genomic_DNA"/>
</dbReference>
<evidence type="ECO:0000313" key="7">
    <source>
        <dbReference type="Proteomes" id="UP000606922"/>
    </source>
</evidence>
<dbReference type="PROSITE" id="PS50977">
    <property type="entry name" value="HTH_TETR_2"/>
    <property type="match status" value="1"/>
</dbReference>
<dbReference type="InterPro" id="IPR001647">
    <property type="entry name" value="HTH_TetR"/>
</dbReference>
<dbReference type="Pfam" id="PF17754">
    <property type="entry name" value="TetR_C_14"/>
    <property type="match status" value="1"/>
</dbReference>
<keyword evidence="7" id="KW-1185">Reference proteome</keyword>
<protein>
    <recommendedName>
        <fullName evidence="5">HTH tetR-type domain-containing protein</fullName>
    </recommendedName>
</protein>
<dbReference type="Gene3D" id="1.10.357.10">
    <property type="entry name" value="Tetracycline Repressor, domain 2"/>
    <property type="match status" value="1"/>
</dbReference>
<dbReference type="InterPro" id="IPR041347">
    <property type="entry name" value="MftR_C"/>
</dbReference>
<dbReference type="AlphaFoldDB" id="A0A916SIB3"/>
<dbReference type="PANTHER" id="PTHR30055">
    <property type="entry name" value="HTH-TYPE TRANSCRIPTIONAL REGULATOR RUTR"/>
    <property type="match status" value="1"/>
</dbReference>
<gene>
    <name evidence="6" type="ORF">GCM10010979_11770</name>
</gene>
<evidence type="ECO:0000259" key="5">
    <source>
        <dbReference type="PROSITE" id="PS50977"/>
    </source>
</evidence>
<proteinExistence type="predicted"/>
<evidence type="ECO:0000256" key="2">
    <source>
        <dbReference type="ARBA" id="ARBA00023125"/>
    </source>
</evidence>
<evidence type="ECO:0000256" key="3">
    <source>
        <dbReference type="ARBA" id="ARBA00023163"/>
    </source>
</evidence>
<keyword evidence="1" id="KW-0805">Transcription regulation</keyword>
<dbReference type="Gene3D" id="1.10.10.60">
    <property type="entry name" value="Homeodomain-like"/>
    <property type="match status" value="1"/>
</dbReference>
<dbReference type="SUPFAM" id="SSF46689">
    <property type="entry name" value="Homeodomain-like"/>
    <property type="match status" value="1"/>
</dbReference>
<organism evidence="6 7">
    <name type="scientific">Conyzicola nivalis</name>
    <dbReference type="NCBI Taxonomy" id="1477021"/>
    <lineage>
        <taxon>Bacteria</taxon>
        <taxon>Bacillati</taxon>
        <taxon>Actinomycetota</taxon>
        <taxon>Actinomycetes</taxon>
        <taxon>Micrococcales</taxon>
        <taxon>Microbacteriaceae</taxon>
        <taxon>Conyzicola</taxon>
    </lineage>
</organism>
<dbReference type="InterPro" id="IPR050109">
    <property type="entry name" value="HTH-type_TetR-like_transc_reg"/>
</dbReference>
<dbReference type="GO" id="GO:0003700">
    <property type="term" value="F:DNA-binding transcription factor activity"/>
    <property type="evidence" value="ECO:0007669"/>
    <property type="project" value="TreeGrafter"/>
</dbReference>
<dbReference type="Pfam" id="PF00440">
    <property type="entry name" value="TetR_N"/>
    <property type="match status" value="1"/>
</dbReference>
<accession>A0A916SIB3</accession>
<dbReference type="PRINTS" id="PR00455">
    <property type="entry name" value="HTHTETR"/>
</dbReference>
<name>A0A916SIB3_9MICO</name>
<reference evidence="6" key="1">
    <citation type="journal article" date="2014" name="Int. J. Syst. Evol. Microbiol.">
        <title>Complete genome sequence of Corynebacterium casei LMG S-19264T (=DSM 44701T), isolated from a smear-ripened cheese.</title>
        <authorList>
            <consortium name="US DOE Joint Genome Institute (JGI-PGF)"/>
            <person name="Walter F."/>
            <person name="Albersmeier A."/>
            <person name="Kalinowski J."/>
            <person name="Ruckert C."/>
        </authorList>
    </citation>
    <scope>NUCLEOTIDE SEQUENCE</scope>
    <source>
        <strain evidence="6">CGMCC 1.12813</strain>
    </source>
</reference>
<evidence type="ECO:0000313" key="6">
    <source>
        <dbReference type="EMBL" id="GGA98902.1"/>
    </source>
</evidence>
<reference evidence="6" key="2">
    <citation type="submission" date="2020-09" db="EMBL/GenBank/DDBJ databases">
        <authorList>
            <person name="Sun Q."/>
            <person name="Zhou Y."/>
        </authorList>
    </citation>
    <scope>NUCLEOTIDE SEQUENCE</scope>
    <source>
        <strain evidence="6">CGMCC 1.12813</strain>
    </source>
</reference>
<keyword evidence="2 4" id="KW-0238">DNA-binding</keyword>
<evidence type="ECO:0000256" key="1">
    <source>
        <dbReference type="ARBA" id="ARBA00023015"/>
    </source>
</evidence>